<dbReference type="GO" id="GO:0055085">
    <property type="term" value="P:transmembrane transport"/>
    <property type="evidence" value="ECO:0007669"/>
    <property type="project" value="InterPro"/>
</dbReference>
<accession>A0A077YHN6</accession>
<evidence type="ECO:0000313" key="5">
    <source>
        <dbReference type="Proteomes" id="UP000195489"/>
    </source>
</evidence>
<reference evidence="3 4" key="1">
    <citation type="journal article" date="2014" name="BMC Biol.">
        <title>A comprehensive evaluation of rodent malaria parasite genomes and gene expression.</title>
        <authorList>
            <person name="Otto T.D."/>
            <person name="Bohme U."/>
            <person name="Jackson A.P."/>
            <person name="Hunt M."/>
            <person name="Franke-Fayard B."/>
            <person name="Hoeijmakers W.A."/>
            <person name="Religa A.A."/>
            <person name="Robertson L."/>
            <person name="Sanders M."/>
            <person name="Ogun S.A."/>
            <person name="Cunningham D."/>
            <person name="Erhart A."/>
            <person name="Billker O."/>
            <person name="Khan S.M."/>
            <person name="Stunnenberg H.G."/>
            <person name="Langhorne J."/>
            <person name="Holder A.A."/>
            <person name="Waters A.P."/>
            <person name="Newbold C.I."/>
            <person name="Pain A."/>
            <person name="Berriman M."/>
            <person name="Janse C.J."/>
        </authorList>
    </citation>
    <scope>NUCLEOTIDE SEQUENCE [LARGE SCALE GENOMIC DNA]</scope>
    <source>
        <strain evidence="3 4">AS</strain>
    </source>
</reference>
<evidence type="ECO:0000313" key="3">
    <source>
        <dbReference type="EMBL" id="VTZ66472.1"/>
    </source>
</evidence>
<dbReference type="AlphaFoldDB" id="A0A077YHN6"/>
<dbReference type="Gene3D" id="2.40.160.10">
    <property type="entry name" value="Porin"/>
    <property type="match status" value="1"/>
</dbReference>
<dbReference type="Proteomes" id="UP000507163">
    <property type="component" value="Chromosome 10"/>
</dbReference>
<dbReference type="EMBL" id="LT608162">
    <property type="protein sequence ID" value="SCM04150.1"/>
    <property type="molecule type" value="Genomic_DNA"/>
</dbReference>
<dbReference type="InterPro" id="IPR027246">
    <property type="entry name" value="Porin_Euk/Tom40"/>
</dbReference>
<sequence>MDFPKLLNKQSLDLIKNDFPHSNKFELEHISVSKQPFLKSGFTFSNNTYNIYTNFKNNVYNTKNELKFDNSGISLLDIKYEPNFIKNLNICGKYTKSSEKKEDSFEVYGEYTSENMSVFSSINVRNFFFKYIHVGSYPKCPNFKFGGMVQGDLDYKNLQYSLGGAYTKNYFDKQYIFSIRSLPTNKCLYGTVALNLYYQNRNINDNAVSIELLQNIPEKKATINVASIWYLNDKNTAVKTKISNDTKVALSLTHKYNDFVTISVGSQVDITKMSLPDSSKFGVKLYLKS</sequence>
<dbReference type="VEuPathDB" id="PlasmoDB:PCHAS_1013600"/>
<reference evidence="5 6" key="3">
    <citation type="submission" date="2016-08" db="EMBL/GenBank/DDBJ databases">
        <authorList>
            <consortium name="Pathogen Informatics"/>
        </authorList>
    </citation>
    <scope>NUCLEOTIDE SEQUENCE [LARGE SCALE GENOMIC DNA]</scope>
    <source>
        <strain evidence="1 6">AJ</strain>
        <strain evidence="3">AS</strain>
        <strain evidence="2 5">CB</strain>
    </source>
</reference>
<dbReference type="GO" id="GO:0005741">
    <property type="term" value="C:mitochondrial outer membrane"/>
    <property type="evidence" value="ECO:0007669"/>
    <property type="project" value="InterPro"/>
</dbReference>
<organism evidence="1 6">
    <name type="scientific">Plasmodium chabaudi chabaudi</name>
    <dbReference type="NCBI Taxonomy" id="31271"/>
    <lineage>
        <taxon>Eukaryota</taxon>
        <taxon>Sar</taxon>
        <taxon>Alveolata</taxon>
        <taxon>Apicomplexa</taxon>
        <taxon>Aconoidasida</taxon>
        <taxon>Haemosporida</taxon>
        <taxon>Plasmodiidae</taxon>
        <taxon>Plasmodium</taxon>
        <taxon>Plasmodium (Vinckeia)</taxon>
    </lineage>
</organism>
<dbReference type="Pfam" id="PF01459">
    <property type="entry name" value="Porin_3"/>
    <property type="match status" value="1"/>
</dbReference>
<dbReference type="EMBL" id="LT608176">
    <property type="protein sequence ID" value="SCM02125.1"/>
    <property type="molecule type" value="Genomic_DNA"/>
</dbReference>
<dbReference type="RefSeq" id="XP_016655545.1">
    <property type="nucleotide sequence ID" value="XM_016798319.1"/>
</dbReference>
<proteinExistence type="predicted"/>
<dbReference type="Proteomes" id="UP000071118">
    <property type="component" value="Chromosome 10"/>
</dbReference>
<reference evidence="3" key="2">
    <citation type="submission" date="2014-05" db="EMBL/GenBank/DDBJ databases">
        <authorList>
            <person name="Aslett M.A."/>
            <person name="De Silva N."/>
        </authorList>
    </citation>
    <scope>NUCLEOTIDE SEQUENCE</scope>
    <source>
        <strain evidence="3">AS</strain>
    </source>
</reference>
<dbReference type="Proteomes" id="UP000195489">
    <property type="component" value="Chromosome 10"/>
</dbReference>
<dbReference type="EMBL" id="LK022887">
    <property type="protein sequence ID" value="VTZ66472.1"/>
    <property type="molecule type" value="Genomic_DNA"/>
</dbReference>
<evidence type="ECO:0000313" key="1">
    <source>
        <dbReference type="EMBL" id="SCM02125.1"/>
    </source>
</evidence>
<dbReference type="OrthoDB" id="7827681at2759"/>
<evidence type="ECO:0000313" key="2">
    <source>
        <dbReference type="EMBL" id="SCM04150.1"/>
    </source>
</evidence>
<dbReference type="InterPro" id="IPR023614">
    <property type="entry name" value="Porin_dom_sf"/>
</dbReference>
<name>A0A077YHN6_PLACU</name>
<evidence type="ECO:0000313" key="4">
    <source>
        <dbReference type="Proteomes" id="UP000071118"/>
    </source>
</evidence>
<keyword evidence="4" id="KW-1185">Reference proteome</keyword>
<dbReference type="GeneID" id="3499415"/>
<protein>
    <submittedName>
        <fullName evidence="1">Voltage-dependent anion-selective channel protein, putative</fullName>
    </submittedName>
</protein>
<evidence type="ECO:0000313" key="6">
    <source>
        <dbReference type="Proteomes" id="UP000507163"/>
    </source>
</evidence>
<gene>
    <name evidence="1" type="ORF">PCHAJ_000231100</name>
    <name evidence="3" type="ORF">PCHAS_1013600</name>
    <name evidence="2" type="ORF">PCHCB_000232200</name>
</gene>
<dbReference type="KEGG" id="pcb:PCHAS_1013600"/>